<name>A0A2H0NEQ3_9BACT</name>
<evidence type="ECO:0000313" key="2">
    <source>
        <dbReference type="EMBL" id="PIR06655.1"/>
    </source>
</evidence>
<evidence type="ECO:0000256" key="1">
    <source>
        <dbReference type="SAM" id="Phobius"/>
    </source>
</evidence>
<proteinExistence type="predicted"/>
<dbReference type="AlphaFoldDB" id="A0A2H0NEQ3"/>
<comment type="caution">
    <text evidence="2">The sequence shown here is derived from an EMBL/GenBank/DDBJ whole genome shotgun (WGS) entry which is preliminary data.</text>
</comment>
<feature type="transmembrane region" description="Helical" evidence="1">
    <location>
        <begin position="5"/>
        <end position="25"/>
    </location>
</feature>
<dbReference type="Proteomes" id="UP000230564">
    <property type="component" value="Unassembled WGS sequence"/>
</dbReference>
<sequence>MKNRLLSALVTLCIMPLLLLVIVLISLSFSFAVLCIVIIIFVLPIIAFINPKILHENLEDLL</sequence>
<accession>A0A2H0NEQ3</accession>
<gene>
    <name evidence="2" type="ORF">COV55_02775</name>
</gene>
<keyword evidence="1" id="KW-0472">Membrane</keyword>
<reference evidence="2 3" key="1">
    <citation type="submission" date="2017-09" db="EMBL/GenBank/DDBJ databases">
        <title>Depth-based differentiation of microbial function through sediment-hosted aquifers and enrichment of novel symbionts in the deep terrestrial subsurface.</title>
        <authorList>
            <person name="Probst A.J."/>
            <person name="Ladd B."/>
            <person name="Jarett J.K."/>
            <person name="Geller-Mcgrath D.E."/>
            <person name="Sieber C.M."/>
            <person name="Emerson J.B."/>
            <person name="Anantharaman K."/>
            <person name="Thomas B.C."/>
            <person name="Malmstrom R."/>
            <person name="Stieglmeier M."/>
            <person name="Klingl A."/>
            <person name="Woyke T."/>
            <person name="Ryan C.M."/>
            <person name="Banfield J.F."/>
        </authorList>
    </citation>
    <scope>NUCLEOTIDE SEQUENCE [LARGE SCALE GENOMIC DNA]</scope>
    <source>
        <strain evidence="2">CG11_big_fil_rev_8_21_14_0_20_36_20</strain>
    </source>
</reference>
<evidence type="ECO:0000313" key="3">
    <source>
        <dbReference type="Proteomes" id="UP000230564"/>
    </source>
</evidence>
<feature type="transmembrane region" description="Helical" evidence="1">
    <location>
        <begin position="31"/>
        <end position="49"/>
    </location>
</feature>
<protein>
    <submittedName>
        <fullName evidence="2">Uncharacterized protein</fullName>
    </submittedName>
</protein>
<keyword evidence="1" id="KW-1133">Transmembrane helix</keyword>
<keyword evidence="1" id="KW-0812">Transmembrane</keyword>
<organism evidence="2 3">
    <name type="scientific">Candidatus Komeilibacteria bacterium CG11_big_fil_rev_8_21_14_0_20_36_20</name>
    <dbReference type="NCBI Taxonomy" id="1974477"/>
    <lineage>
        <taxon>Bacteria</taxon>
        <taxon>Candidatus Komeiliibacteriota</taxon>
    </lineage>
</organism>
<dbReference type="EMBL" id="PCWQ01000011">
    <property type="protein sequence ID" value="PIR06655.1"/>
    <property type="molecule type" value="Genomic_DNA"/>
</dbReference>